<sequence length="299" mass="32196">MTTRPVLAPPRWATAVWAWASTRWPGRVGLGTLASIVRLEIFDRAMTLAAQLFTSIFPLLIMMAVLLGRSFDERLASVVKVPEEVARVLGEAVAGSSLSAFGVVGGLIVLVSTTSLARAFTRAYATIWNLPRPRSSPRHAWRWLVTVIVLALSVVGIQLLVRAAMEAPAPYLTTALVTLLADFGGALFVPWILMARKVPARMLAPGAALFGAAMLILRPGGALYLPHALEVSSARFGTIGVAFTYIGWLYVLSFAYLVTAAAGQVIATDQGRLGEWIRGHSFSRTTQTGSPPVTLDRRE</sequence>
<organism evidence="7 8">
    <name type="scientific">Paractinoplanes deccanensis</name>
    <dbReference type="NCBI Taxonomy" id="113561"/>
    <lineage>
        <taxon>Bacteria</taxon>
        <taxon>Bacillati</taxon>
        <taxon>Actinomycetota</taxon>
        <taxon>Actinomycetes</taxon>
        <taxon>Micromonosporales</taxon>
        <taxon>Micromonosporaceae</taxon>
        <taxon>Paractinoplanes</taxon>
    </lineage>
</organism>
<feature type="transmembrane region" description="Helical" evidence="6">
    <location>
        <begin position="48"/>
        <end position="67"/>
    </location>
</feature>
<comment type="caution">
    <text evidence="7">The sequence shown here is derived from an EMBL/GenBank/DDBJ whole genome shotgun (WGS) entry which is preliminary data.</text>
</comment>
<dbReference type="InterPro" id="IPR017039">
    <property type="entry name" value="Virul_fac_BrkB"/>
</dbReference>
<evidence type="ECO:0000313" key="8">
    <source>
        <dbReference type="Proteomes" id="UP000609879"/>
    </source>
</evidence>
<protein>
    <submittedName>
        <fullName evidence="7">Uncharacterized protein</fullName>
    </submittedName>
</protein>
<feature type="transmembrane region" description="Helical" evidence="6">
    <location>
        <begin position="245"/>
        <end position="267"/>
    </location>
</feature>
<evidence type="ECO:0000256" key="1">
    <source>
        <dbReference type="ARBA" id="ARBA00004651"/>
    </source>
</evidence>
<keyword evidence="8" id="KW-1185">Reference proteome</keyword>
<proteinExistence type="predicted"/>
<dbReference type="RefSeq" id="WP_203775315.1">
    <property type="nucleotide sequence ID" value="NZ_BAAABO010000011.1"/>
</dbReference>
<name>A0ABQ3YH22_9ACTN</name>
<evidence type="ECO:0000313" key="7">
    <source>
        <dbReference type="EMBL" id="GID79310.1"/>
    </source>
</evidence>
<evidence type="ECO:0000256" key="6">
    <source>
        <dbReference type="SAM" id="Phobius"/>
    </source>
</evidence>
<evidence type="ECO:0000256" key="5">
    <source>
        <dbReference type="ARBA" id="ARBA00023136"/>
    </source>
</evidence>
<keyword evidence="3 6" id="KW-0812">Transmembrane</keyword>
<evidence type="ECO:0000256" key="2">
    <source>
        <dbReference type="ARBA" id="ARBA00022475"/>
    </source>
</evidence>
<evidence type="ECO:0000256" key="3">
    <source>
        <dbReference type="ARBA" id="ARBA00022692"/>
    </source>
</evidence>
<keyword evidence="5 6" id="KW-0472">Membrane</keyword>
<keyword evidence="4 6" id="KW-1133">Transmembrane helix</keyword>
<dbReference type="Pfam" id="PF03631">
    <property type="entry name" value="Virul_fac_BrkB"/>
    <property type="match status" value="1"/>
</dbReference>
<comment type="subcellular location">
    <subcellularLocation>
        <location evidence="1">Cell membrane</location>
        <topology evidence="1">Multi-pass membrane protein</topology>
    </subcellularLocation>
</comment>
<feature type="transmembrane region" description="Helical" evidence="6">
    <location>
        <begin position="171"/>
        <end position="194"/>
    </location>
</feature>
<dbReference type="EMBL" id="BOMI01000165">
    <property type="protein sequence ID" value="GID79310.1"/>
    <property type="molecule type" value="Genomic_DNA"/>
</dbReference>
<keyword evidence="2" id="KW-1003">Cell membrane</keyword>
<evidence type="ECO:0000256" key="4">
    <source>
        <dbReference type="ARBA" id="ARBA00022989"/>
    </source>
</evidence>
<feature type="transmembrane region" description="Helical" evidence="6">
    <location>
        <begin position="141"/>
        <end position="165"/>
    </location>
</feature>
<gene>
    <name evidence="7" type="ORF">Ade02nite_79510</name>
</gene>
<reference evidence="7 8" key="1">
    <citation type="submission" date="2021-01" db="EMBL/GenBank/DDBJ databases">
        <title>Whole genome shotgun sequence of Actinoplanes deccanensis NBRC 13994.</title>
        <authorList>
            <person name="Komaki H."/>
            <person name="Tamura T."/>
        </authorList>
    </citation>
    <scope>NUCLEOTIDE SEQUENCE [LARGE SCALE GENOMIC DNA]</scope>
    <source>
        <strain evidence="7 8">NBRC 13994</strain>
    </source>
</reference>
<dbReference type="Proteomes" id="UP000609879">
    <property type="component" value="Unassembled WGS sequence"/>
</dbReference>
<feature type="transmembrane region" description="Helical" evidence="6">
    <location>
        <begin position="98"/>
        <end position="120"/>
    </location>
</feature>
<feature type="transmembrane region" description="Helical" evidence="6">
    <location>
        <begin position="206"/>
        <end position="225"/>
    </location>
</feature>
<accession>A0ABQ3YH22</accession>